<evidence type="ECO:0000259" key="1">
    <source>
        <dbReference type="Pfam" id="PF00754"/>
    </source>
</evidence>
<sequence>MQTSKIQLKLSAFLGIPIDKYDKNFTFIVNGEEFKTSRIVSDLLSPKIAKNHSTDPTFETFTIETTNQGNFSHILNLVNFIPNNLPESQLPFISEVIELLGNESIELLCPNNSIEITEENVFENISNHERYSKFYSKQLSKEIDFIASNFFNLCEKHEDELMALKIETIHKIVNNSKLKLKDEDQLLNFANHMYVKDTKYSVLYEFVYFTNASAEAVSDFIDVFDFNDFTQNAWNRVSIRLKQKVSNEDCNESRYQCVKRGIEFPFQSGKEFSGIINYLSTKSNGNIENVINFTCSSNDWSIHESYKPRSVALFNESDKIFVSGSHGKDEWICLDFKEHRIVPTHYTVRSSNCGVGNWHPKSWVIEASNDNKTWTTIDQQQNCSYLNGPRYVHTFSINQKQKSEFQYIRMHNTDKDWCNNYYLAIETFEIYGSLI</sequence>
<dbReference type="InterPro" id="IPR008979">
    <property type="entry name" value="Galactose-bd-like_sf"/>
</dbReference>
<feature type="domain" description="F5/8 type C" evidence="1">
    <location>
        <begin position="293"/>
        <end position="421"/>
    </location>
</feature>
<name>A0ABR2K982_9EUKA</name>
<comment type="caution">
    <text evidence="2">The sequence shown here is derived from an EMBL/GenBank/DDBJ whole genome shotgun (WGS) entry which is preliminary data.</text>
</comment>
<dbReference type="Proteomes" id="UP001470230">
    <property type="component" value="Unassembled WGS sequence"/>
</dbReference>
<reference evidence="2 3" key="1">
    <citation type="submission" date="2024-04" db="EMBL/GenBank/DDBJ databases">
        <title>Tritrichomonas musculus Genome.</title>
        <authorList>
            <person name="Alves-Ferreira E."/>
            <person name="Grigg M."/>
            <person name="Lorenzi H."/>
            <person name="Galac M."/>
        </authorList>
    </citation>
    <scope>NUCLEOTIDE SEQUENCE [LARGE SCALE GENOMIC DNA]</scope>
    <source>
        <strain evidence="2 3">EAF2021</strain>
    </source>
</reference>
<gene>
    <name evidence="2" type="ORF">M9Y10_038671</name>
</gene>
<organism evidence="2 3">
    <name type="scientific">Tritrichomonas musculus</name>
    <dbReference type="NCBI Taxonomy" id="1915356"/>
    <lineage>
        <taxon>Eukaryota</taxon>
        <taxon>Metamonada</taxon>
        <taxon>Parabasalia</taxon>
        <taxon>Tritrichomonadida</taxon>
        <taxon>Tritrichomonadidae</taxon>
        <taxon>Tritrichomonas</taxon>
    </lineage>
</organism>
<evidence type="ECO:0000313" key="3">
    <source>
        <dbReference type="Proteomes" id="UP001470230"/>
    </source>
</evidence>
<protein>
    <recommendedName>
        <fullName evidence="1">F5/8 type C domain-containing protein</fullName>
    </recommendedName>
</protein>
<keyword evidence="3" id="KW-1185">Reference proteome</keyword>
<proteinExistence type="predicted"/>
<evidence type="ECO:0000313" key="2">
    <source>
        <dbReference type="EMBL" id="KAK8887619.1"/>
    </source>
</evidence>
<dbReference type="Gene3D" id="2.60.120.260">
    <property type="entry name" value="Galactose-binding domain-like"/>
    <property type="match status" value="1"/>
</dbReference>
<dbReference type="SUPFAM" id="SSF49785">
    <property type="entry name" value="Galactose-binding domain-like"/>
    <property type="match status" value="1"/>
</dbReference>
<dbReference type="Pfam" id="PF00754">
    <property type="entry name" value="F5_F8_type_C"/>
    <property type="match status" value="1"/>
</dbReference>
<dbReference type="EMBL" id="JAPFFF010000006">
    <property type="protein sequence ID" value="KAK8887619.1"/>
    <property type="molecule type" value="Genomic_DNA"/>
</dbReference>
<accession>A0ABR2K982</accession>
<dbReference type="InterPro" id="IPR000421">
    <property type="entry name" value="FA58C"/>
</dbReference>